<dbReference type="EMBL" id="NCVQ01000002">
    <property type="protein sequence ID" value="PWZ46537.1"/>
    <property type="molecule type" value="Genomic_DNA"/>
</dbReference>
<dbReference type="InterPro" id="IPR012337">
    <property type="entry name" value="RNaseH-like_sf"/>
</dbReference>
<dbReference type="SMART" id="SM00474">
    <property type="entry name" value="35EXOc"/>
    <property type="match status" value="1"/>
</dbReference>
<dbReference type="GO" id="GO:0000175">
    <property type="term" value="F:3'-5'-RNA exonuclease activity"/>
    <property type="evidence" value="ECO:0007669"/>
    <property type="project" value="InterPro"/>
</dbReference>
<feature type="compositionally biased region" description="Basic and acidic residues" evidence="1">
    <location>
        <begin position="1"/>
        <end position="15"/>
    </location>
</feature>
<evidence type="ECO:0000313" key="6">
    <source>
        <dbReference type="Proteomes" id="UP000251960"/>
    </source>
</evidence>
<reference evidence="5 6" key="2">
    <citation type="journal article" date="2018" name="Nat. Genet.">
        <title>Extensive intraspecific gene order and gene structural variations between Mo17 and other maize genomes.</title>
        <authorList>
            <person name="Sun S."/>
            <person name="Zhou Y."/>
            <person name="Chen J."/>
            <person name="Shi J."/>
            <person name="Zhao H."/>
            <person name="Zhao H."/>
            <person name="Song W."/>
            <person name="Zhang M."/>
            <person name="Cui Y."/>
            <person name="Dong X."/>
            <person name="Liu H."/>
            <person name="Ma X."/>
            <person name="Jiao Y."/>
            <person name="Wang B."/>
            <person name="Wei X."/>
            <person name="Stein J.C."/>
            <person name="Glaubitz J.C."/>
            <person name="Lu F."/>
            <person name="Yu G."/>
            <person name="Liang C."/>
            <person name="Fengler K."/>
            <person name="Li B."/>
            <person name="Rafalski A."/>
            <person name="Schnable P.S."/>
            <person name="Ware D.H."/>
            <person name="Buckler E.S."/>
            <person name="Lai J."/>
        </authorList>
    </citation>
    <scope>NUCLEOTIDE SEQUENCE [LARGE SCALE GENOMIC DNA]</scope>
    <source>
        <strain evidence="6">cv. Missouri 17</strain>
        <tissue evidence="5">Seedling</tissue>
    </source>
</reference>
<dbReference type="FunCoup" id="A0A1D6GBH8">
    <property type="interactions" value="1"/>
</dbReference>
<name>A0A1D6GBH8_MAIZE</name>
<accession>A0A1D6GBH8</accession>
<dbReference type="STRING" id="4577.A0A1D6GBH8"/>
<proteinExistence type="predicted"/>
<dbReference type="InterPro" id="IPR045092">
    <property type="entry name" value="Rrp6-like"/>
</dbReference>
<dbReference type="FunFam" id="3.30.420.10:FF:000198">
    <property type="entry name" value="Protein RRP6-like 2"/>
    <property type="match status" value="1"/>
</dbReference>
<evidence type="ECO:0000313" key="4">
    <source>
        <dbReference type="EMBL" id="ONM07244.1"/>
    </source>
</evidence>
<sequence>MDEPEKVRGREDAASGHEAGGAEEAGDGFQLVIHGKKKKRAASGQDCGTAGSGFGAGPVRALTREKGAAPVPGAKVPFHDPSIPRPQDVYKIRVDNYKPFEHVWLERSEDGTRHVHPLENLPVEQFVDRNVPDREPVKPADLEDTPFTLVQDHKGLTELAKKLKSVTEFAVDLEHNQYRSFQGFTCLMQISTRTEDFIVDTLKLRLYIGLYLQEPFKDPTKRKVMHGADRDIMWLQRDFHIYVCNLFDTGQASRVLQMERNSLEHLLLHFCGVTAKKEYQNADWRSRPLPDEMIKYYAYTLF</sequence>
<dbReference type="GO" id="GO:0003676">
    <property type="term" value="F:nucleic acid binding"/>
    <property type="evidence" value="ECO:0007669"/>
    <property type="project" value="InterPro"/>
</dbReference>
<dbReference type="EMBL" id="CM000784">
    <property type="protein sequence ID" value="AQL00441.1"/>
    <property type="molecule type" value="Genomic_DNA"/>
</dbReference>
<accession>A0A3L6GDC6</accession>
<dbReference type="Gene3D" id="3.30.420.10">
    <property type="entry name" value="Ribonuclease H-like superfamily/Ribonuclease H"/>
    <property type="match status" value="1"/>
</dbReference>
<evidence type="ECO:0000256" key="1">
    <source>
        <dbReference type="SAM" id="MobiDB-lite"/>
    </source>
</evidence>
<dbReference type="PANTHER" id="PTHR12124">
    <property type="entry name" value="POLYMYOSITIS/SCLERODERMA AUTOANTIGEN-RELATED"/>
    <property type="match status" value="1"/>
</dbReference>
<evidence type="ECO:0000259" key="2">
    <source>
        <dbReference type="SMART" id="SM00474"/>
    </source>
</evidence>
<evidence type="ECO:0000313" key="5">
    <source>
        <dbReference type="EMBL" id="PWZ46537.1"/>
    </source>
</evidence>
<dbReference type="AlphaFoldDB" id="A0A1D6GBH8"/>
<dbReference type="GO" id="GO:0000467">
    <property type="term" value="P:exonucleolytic trimming to generate mature 3'-end of 5.8S rRNA from tricistronic rRNA transcript (SSU-rRNA, 5.8S rRNA, LSU-rRNA)"/>
    <property type="evidence" value="ECO:0007669"/>
    <property type="project" value="InterPro"/>
</dbReference>
<dbReference type="ExpressionAtlas" id="A0A1D6GBH8">
    <property type="expression patterns" value="baseline"/>
</dbReference>
<dbReference type="PANTHER" id="PTHR12124:SF67">
    <property type="entry name" value="3'-5' EXONUCLEASE FAMILY PROTEIN, EXPRESSED"/>
    <property type="match status" value="1"/>
</dbReference>
<protein>
    <submittedName>
        <fullName evidence="3">Protein RRP6-like 2</fullName>
    </submittedName>
</protein>
<dbReference type="InterPro" id="IPR036397">
    <property type="entry name" value="RNaseH_sf"/>
</dbReference>
<reference evidence="3" key="1">
    <citation type="submission" date="2015-12" db="EMBL/GenBank/DDBJ databases">
        <title>Update maize B73 reference genome by single molecule sequencing technologies.</title>
        <authorList>
            <consortium name="Maize Genome Sequencing Project"/>
            <person name="Ware D."/>
        </authorList>
    </citation>
    <scope>NUCLEOTIDE SEQUENCE</scope>
    <source>
        <tissue evidence="3">Seedling</tissue>
    </source>
</reference>
<dbReference type="InterPro" id="IPR002562">
    <property type="entry name" value="3'-5'_exonuclease_dom"/>
</dbReference>
<gene>
    <name evidence="5" type="primary">RRP6L2_2</name>
    <name evidence="3" type="ORF">ZEAMMB73_Zm00001d012733</name>
    <name evidence="4" type="ORF">ZEAMMB73_Zm00001d033326</name>
    <name evidence="5" type="ORF">Zm00014a_017303</name>
</gene>
<feature type="region of interest" description="Disordered" evidence="1">
    <location>
        <begin position="1"/>
        <end position="58"/>
    </location>
</feature>
<dbReference type="Pfam" id="PF01612">
    <property type="entry name" value="DNA_pol_A_exo1"/>
    <property type="match status" value="1"/>
</dbReference>
<dbReference type="SUPFAM" id="SSF53098">
    <property type="entry name" value="Ribonuclease H-like"/>
    <property type="match status" value="1"/>
</dbReference>
<dbReference type="InParanoid" id="A0A1D6GBH8"/>
<dbReference type="Proteomes" id="UP000251960">
    <property type="component" value="Chromosome 10"/>
</dbReference>
<organism evidence="3">
    <name type="scientific">Zea mays</name>
    <name type="common">Maize</name>
    <dbReference type="NCBI Taxonomy" id="4577"/>
    <lineage>
        <taxon>Eukaryota</taxon>
        <taxon>Viridiplantae</taxon>
        <taxon>Streptophyta</taxon>
        <taxon>Embryophyta</taxon>
        <taxon>Tracheophyta</taxon>
        <taxon>Spermatophyta</taxon>
        <taxon>Magnoliopsida</taxon>
        <taxon>Liliopsida</taxon>
        <taxon>Poales</taxon>
        <taxon>Poaceae</taxon>
        <taxon>PACMAD clade</taxon>
        <taxon>Panicoideae</taxon>
        <taxon>Andropogonodae</taxon>
        <taxon>Andropogoneae</taxon>
        <taxon>Tripsacinae</taxon>
        <taxon>Zea</taxon>
    </lineage>
</organism>
<evidence type="ECO:0000313" key="3">
    <source>
        <dbReference type="EMBL" id="AQL00441.1"/>
    </source>
</evidence>
<feature type="domain" description="3'-5' exonuclease" evidence="2">
    <location>
        <begin position="147"/>
        <end position="302"/>
    </location>
</feature>
<dbReference type="SMR" id="A0A1D6GBH8"/>
<dbReference type="EMBL" id="CM007647">
    <property type="protein sequence ID" value="ONM07244.1"/>
    <property type="molecule type" value="Genomic_DNA"/>
</dbReference>